<feature type="compositionally biased region" description="Polar residues" evidence="7">
    <location>
        <begin position="684"/>
        <end position="695"/>
    </location>
</feature>
<feature type="compositionally biased region" description="Basic and acidic residues" evidence="7">
    <location>
        <begin position="983"/>
        <end position="999"/>
    </location>
</feature>
<dbReference type="PROSITE" id="PS00028">
    <property type="entry name" value="ZINC_FINGER_C2H2_1"/>
    <property type="match status" value="6"/>
</dbReference>
<comment type="caution">
    <text evidence="9">The sequence shown here is derived from an EMBL/GenBank/DDBJ whole genome shotgun (WGS) entry which is preliminary data.</text>
</comment>
<evidence type="ECO:0000256" key="2">
    <source>
        <dbReference type="ARBA" id="ARBA00022737"/>
    </source>
</evidence>
<feature type="region of interest" description="Disordered" evidence="7">
    <location>
        <begin position="1596"/>
        <end position="1649"/>
    </location>
</feature>
<proteinExistence type="predicted"/>
<dbReference type="InterPro" id="IPR036236">
    <property type="entry name" value="Znf_C2H2_sf"/>
</dbReference>
<keyword evidence="4" id="KW-0862">Zinc</keyword>
<dbReference type="PANTHER" id="PTHR24408:SF58">
    <property type="entry name" value="TRANSCRIPTION FACTOR (TFIIIA), PUTATIVE (AFU_ORTHOLOGUE AFUA_1G05150)-RELATED"/>
    <property type="match status" value="1"/>
</dbReference>
<dbReference type="PROSITE" id="PS50157">
    <property type="entry name" value="ZINC_FINGER_C2H2_2"/>
    <property type="match status" value="6"/>
</dbReference>
<feature type="region of interest" description="Disordered" evidence="7">
    <location>
        <begin position="1877"/>
        <end position="1927"/>
    </location>
</feature>
<accession>A0A0L0BWB2</accession>
<feature type="domain" description="C2H2-type" evidence="8">
    <location>
        <begin position="2119"/>
        <end position="2146"/>
    </location>
</feature>
<evidence type="ECO:0000256" key="5">
    <source>
        <dbReference type="PROSITE-ProRule" id="PRU00042"/>
    </source>
</evidence>
<evidence type="ECO:0000256" key="3">
    <source>
        <dbReference type="ARBA" id="ARBA00022771"/>
    </source>
</evidence>
<sequence>DNMAAATATNVTSSSASTTTTTSTSSSSLSPSTSSSTTATTSTTTNPSISHNNFHEICRSCGKTNAAELLYDLFQTTNSPFNTSSTTCYTHLNNSNTSCSTSKCSLSSKSSLSSLTFDSVAATAKATAKGQSNMDNILQEMQIWQLMIKCNDGLPQRICAKCTAQFYMIHKFRRKCLKVQTQLRALNEEQKFYERQQQQKDATATTTKPAATAAAVASKIKTLDEPNDLANDNCKEQQQQATVDNSKSSVSFETQTGNTDEVSKLTNATTPTLLDNVETMTEKTEATATATTLGCHDKSFAKQEHCATATSCSKVKDEKKPLVKAAVLKFRNTPLLTLQQPPLKQICDNDATQLMANVREELSGDQEDLLDTHIIFKAFEATNKTKKCQTNDEEMSIDESPDRGDTTSGVKEEHKELFNFGLTNNKNNNENLFLTKAALKAYTPTSIKTTNAKTQQQTIEDTNSNDNNNNESNDNTCSSTSTYSSSSKVSSLSRKSLRRKVFKHKTCKYLNIGKRSQHHKYKSNNKLNIKKLNLKKTTRSWQNKHVRTCSAATLKQRKQCQTKKKSLKQAADIQMEDETSSNVSTTSSAMTTSSSLSAEIATATTTTTTPAVTDLLVNNKTGFSSISPRISSNKSSTSCIMWKTKAAMKANANDMPTTLPYTANDSTTGSASENTDKSSKTLDENQSISSSTNNFRQERQDDVGSSRSSSTNTVMSLPDNQVKDTADDESVQNLNHNLWPEEADQKQITNYTQKETEENKQIDQTKDTEVAEDMEPPKSIASKKIGGMKLIIQRKRGARFKCRRKTEDEPCEASKPKRRRKTNHNQSPPTKYEIESIFSLDLNAEYRKENKQDLVGGSDMEETVDLNIVKRKLNAFNSAQDENKENPISLHHLQECDSDSNTSVYRDPLLIKNDMLEDDTQLTDFPKPQLSLQSECTKEMFKLCKEKFNLESPKKLIVRVPLTSLTQDFKRLHLTMETESEENEQKNEALKEEKEKEEKVEEEINMVANETGITEEIASETAIVKEQQLECNNTTQNISSTQTNSSSSQSDLMGFSQNSETSSSTADSSQPSVDLFRYVQPPLCSASSKINDFINDFQNNCIDSSEIEETTCDMVPQLGPQITQELSDEIRDVEDTLNGILSEMHDKDMYTPRSAETDELFPHSVYSPLTDSPTTPAHSFYAESPCTINSNPMSVSPFIHQNMDYNAMTPQSNHSSMGHSSHMGGSSVSGGSTGPHTTGVFSEHFPTYTECFEESTQSELIGFQNDIPCFENIEISQQPNSGELLGNQGEFNEEDNAINDTEQNIQNIANESGEIKTAPAVVDYIDLSDYKENNDHFPNAAVQEETVPEITVTNRDLLTQQIPYNPSNYQHSIQMQSTNNPLIPGSANMQPHYIVTNTNQGPIIFANRQLNQAGEHMEGAFKAHGNNLQFVTLGQAMEAANQAPIKHLIHNNSQDINWPSNVNASQNYAPQQVISTANGTTTYFINANGELYQASIPAPALNTIIMQNNSNQASQFNKSNMDNNDNYMQTLQQQQQQQQQHQQQNPNPLSSQYIMLVNNLGGTPQYYATTQAMPAQTAAAPQQQQHAVLFQRHSTKYQTNSSKTTNNISNERNPPLAPKPIQKPISPALDKDSNSTATSMRQRVNQQLQQQIKQRQLQLLQPRSANVTQKITLICRFCHKRPKFTNNVDYSNHIINMHPAEKPYNCPHCPMHFSRRFERQQHVAQVHGSRYQCAQCGLSFCAQRTLDFHLQKYHANLGRSQQQHLHHQQQQQNSTSTSSPATYQLLQQHNQQQRLVRVEDVHVQVSGENKNKRSIDLPLEASSDIQTSLSMPEVEILSGTPTGTPQQQSQARILCSPDCNDDNDDCCGSNQNYDQTHNTDTPATEHEQQYTGNESVNNNHHHQQQQQHQHITIPSPEQTEPDSTTTLRHFRKRQLSEISPHFAASPSSSSAAAAITYTFNNNNGHNNDNNSININHNSPDNALTDETGAGSIVTGRREVGASGGEQIMVERTLRGSHNCLLCEESFTNEIALRKHHHLAHGATQTINNTLATSSSSSSSGLVCTICKRSFRMRNALQRHMETHDAEGRPYECNICQVRFPRPSQLTLHKLTVHKFEKPNSCEECGKQFGTETAMKAHAKEHEQEAANAATATESLTSTSSSTSSKPASSSQLSSRVYLETMTTKTTSISTSKIITNEQQTINLAATTSGEDETTAATNNNNNNNEDDNASFNNVLENTIVSGLTT</sequence>
<feature type="region of interest" description="Disordered" evidence="7">
    <location>
        <begin position="2208"/>
        <end position="2230"/>
    </location>
</feature>
<gene>
    <name evidence="9" type="ORF">FF38_04569</name>
</gene>
<keyword evidence="6" id="KW-0175">Coiled coil</keyword>
<dbReference type="GO" id="GO:0005634">
    <property type="term" value="C:nucleus"/>
    <property type="evidence" value="ECO:0007669"/>
    <property type="project" value="InterPro"/>
</dbReference>
<keyword evidence="3 5" id="KW-0863">Zinc-finger</keyword>
<feature type="compositionally biased region" description="Basic and acidic residues" evidence="7">
    <location>
        <begin position="805"/>
        <end position="815"/>
    </location>
</feature>
<feature type="region of interest" description="Disordered" evidence="7">
    <location>
        <begin position="1759"/>
        <end position="1780"/>
    </location>
</feature>
<feature type="compositionally biased region" description="Low complexity" evidence="7">
    <location>
        <begin position="2214"/>
        <end position="2223"/>
    </location>
</feature>
<dbReference type="Pfam" id="PF13894">
    <property type="entry name" value="zf-C2H2_4"/>
    <property type="match status" value="1"/>
</dbReference>
<feature type="domain" description="C2H2-type" evidence="8">
    <location>
        <begin position="2090"/>
        <end position="2118"/>
    </location>
</feature>
<dbReference type="EMBL" id="JRES01001243">
    <property type="protein sequence ID" value="KNC24317.1"/>
    <property type="molecule type" value="Genomic_DNA"/>
</dbReference>
<dbReference type="SMART" id="SM00868">
    <property type="entry name" value="zf-AD"/>
    <property type="match status" value="2"/>
</dbReference>
<feature type="region of interest" description="Disordered" evidence="7">
    <location>
        <begin position="1210"/>
        <end position="1240"/>
    </location>
</feature>
<feature type="region of interest" description="Disordered" evidence="7">
    <location>
        <begin position="975"/>
        <end position="1001"/>
    </location>
</feature>
<feature type="compositionally biased region" description="Basic and acidic residues" evidence="7">
    <location>
        <begin position="754"/>
        <end position="769"/>
    </location>
</feature>
<evidence type="ECO:0000313" key="9">
    <source>
        <dbReference type="EMBL" id="KNC24317.1"/>
    </source>
</evidence>
<dbReference type="Pfam" id="PF07776">
    <property type="entry name" value="zf-AD"/>
    <property type="match status" value="1"/>
</dbReference>
<feature type="compositionally biased region" description="Low complexity" evidence="7">
    <location>
        <begin position="1599"/>
        <end position="1610"/>
    </location>
</feature>
<dbReference type="PANTHER" id="PTHR24408">
    <property type="entry name" value="ZINC FINGER PROTEIN"/>
    <property type="match status" value="1"/>
</dbReference>
<feature type="compositionally biased region" description="Basic and acidic residues" evidence="7">
    <location>
        <begin position="400"/>
        <end position="410"/>
    </location>
</feature>
<feature type="compositionally biased region" description="Polar residues" evidence="7">
    <location>
        <begin position="654"/>
        <end position="673"/>
    </location>
</feature>
<feature type="compositionally biased region" description="Polar residues" evidence="7">
    <location>
        <begin position="236"/>
        <end position="258"/>
    </location>
</feature>
<dbReference type="GO" id="GO:0043565">
    <property type="term" value="F:sequence-specific DNA binding"/>
    <property type="evidence" value="ECO:0007669"/>
    <property type="project" value="TreeGrafter"/>
</dbReference>
<feature type="domain" description="C2H2-type" evidence="8">
    <location>
        <begin position="1704"/>
        <end position="1732"/>
    </location>
</feature>
<protein>
    <recommendedName>
        <fullName evidence="8">C2H2-type domain-containing protein</fullName>
    </recommendedName>
</protein>
<feature type="region of interest" description="Disordered" evidence="7">
    <location>
        <begin position="567"/>
        <end position="594"/>
    </location>
</feature>
<feature type="domain" description="C2H2-type" evidence="8">
    <location>
        <begin position="2017"/>
        <end position="2045"/>
    </location>
</feature>
<evidence type="ECO:0000256" key="7">
    <source>
        <dbReference type="SAM" id="MobiDB-lite"/>
    </source>
</evidence>
<feature type="compositionally biased region" description="Low complexity" evidence="7">
    <location>
        <begin position="461"/>
        <end position="493"/>
    </location>
</feature>
<feature type="region of interest" description="Disordered" evidence="7">
    <location>
        <begin position="388"/>
        <end position="410"/>
    </location>
</feature>
<keyword evidence="1" id="KW-0479">Metal-binding</keyword>
<feature type="compositionally biased region" description="Basic and acidic residues" evidence="7">
    <location>
        <begin position="674"/>
        <end position="683"/>
    </location>
</feature>
<feature type="compositionally biased region" description="Low complexity" evidence="7">
    <location>
        <begin position="580"/>
        <end position="594"/>
    </location>
</feature>
<feature type="compositionally biased region" description="Low complexity" evidence="7">
    <location>
        <begin position="2145"/>
        <end position="2174"/>
    </location>
</feature>
<feature type="region of interest" description="Disordered" evidence="7">
    <location>
        <begin position="796"/>
        <end position="831"/>
    </location>
</feature>
<feature type="region of interest" description="Disordered" evidence="7">
    <location>
        <begin position="234"/>
        <end position="258"/>
    </location>
</feature>
<dbReference type="InterPro" id="IPR013087">
    <property type="entry name" value="Znf_C2H2_type"/>
</dbReference>
<organism evidence="9 10">
    <name type="scientific">Lucilia cuprina</name>
    <name type="common">Green bottle fly</name>
    <name type="synonym">Australian sheep blowfly</name>
    <dbReference type="NCBI Taxonomy" id="7375"/>
    <lineage>
        <taxon>Eukaryota</taxon>
        <taxon>Metazoa</taxon>
        <taxon>Ecdysozoa</taxon>
        <taxon>Arthropoda</taxon>
        <taxon>Hexapoda</taxon>
        <taxon>Insecta</taxon>
        <taxon>Pterygota</taxon>
        <taxon>Neoptera</taxon>
        <taxon>Endopterygota</taxon>
        <taxon>Diptera</taxon>
        <taxon>Brachycera</taxon>
        <taxon>Muscomorpha</taxon>
        <taxon>Oestroidea</taxon>
        <taxon>Calliphoridae</taxon>
        <taxon>Luciliinae</taxon>
        <taxon>Lucilia</taxon>
    </lineage>
</organism>
<feature type="compositionally biased region" description="Polar residues" evidence="7">
    <location>
        <begin position="449"/>
        <end position="460"/>
    </location>
</feature>
<feature type="region of interest" description="Disordered" evidence="7">
    <location>
        <begin position="1036"/>
        <end position="1071"/>
    </location>
</feature>
<feature type="compositionally biased region" description="Low complexity" evidence="7">
    <location>
        <begin position="1214"/>
        <end position="1226"/>
    </location>
</feature>
<dbReference type="Gene3D" id="3.30.160.60">
    <property type="entry name" value="Classic Zinc Finger"/>
    <property type="match status" value="3"/>
</dbReference>
<evidence type="ECO:0000256" key="1">
    <source>
        <dbReference type="ARBA" id="ARBA00022723"/>
    </source>
</evidence>
<dbReference type="Proteomes" id="UP000037069">
    <property type="component" value="Unassembled WGS sequence"/>
</dbReference>
<dbReference type="GO" id="GO:0008270">
    <property type="term" value="F:zinc ion binding"/>
    <property type="evidence" value="ECO:0007669"/>
    <property type="project" value="UniProtKB-KW"/>
</dbReference>
<feature type="region of interest" description="Disordered" evidence="7">
    <location>
        <begin position="2136"/>
        <end position="2174"/>
    </location>
</feature>
<feature type="coiled-coil region" evidence="6">
    <location>
        <begin position="169"/>
        <end position="196"/>
    </location>
</feature>
<evidence type="ECO:0000256" key="4">
    <source>
        <dbReference type="ARBA" id="ARBA00022833"/>
    </source>
</evidence>
<dbReference type="GO" id="GO:0000981">
    <property type="term" value="F:DNA-binding transcription factor activity, RNA polymerase II-specific"/>
    <property type="evidence" value="ECO:0007669"/>
    <property type="project" value="TreeGrafter"/>
</dbReference>
<dbReference type="InterPro" id="IPR012934">
    <property type="entry name" value="Znf_AD"/>
</dbReference>
<evidence type="ECO:0000259" key="8">
    <source>
        <dbReference type="PROSITE" id="PS50157"/>
    </source>
</evidence>
<feature type="region of interest" description="Disordered" evidence="7">
    <location>
        <begin position="752"/>
        <end position="775"/>
    </location>
</feature>
<dbReference type="Pfam" id="PF13912">
    <property type="entry name" value="zf-C2H2_6"/>
    <property type="match status" value="1"/>
</dbReference>
<name>A0A0L0BWB2_LUCCU</name>
<feature type="region of interest" description="Disordered" evidence="7">
    <location>
        <begin position="654"/>
        <end position="729"/>
    </location>
</feature>
<feature type="region of interest" description="Disordered" evidence="7">
    <location>
        <begin position="1"/>
        <end position="47"/>
    </location>
</feature>
<feature type="domain" description="C2H2-type" evidence="8">
    <location>
        <begin position="1731"/>
        <end position="1759"/>
    </location>
</feature>
<evidence type="ECO:0000256" key="6">
    <source>
        <dbReference type="SAM" id="Coils"/>
    </source>
</evidence>
<keyword evidence="10" id="KW-1185">Reference proteome</keyword>
<dbReference type="SUPFAM" id="SSF57716">
    <property type="entry name" value="Glucocorticoid receptor-like (DNA-binding domain)"/>
    <property type="match status" value="1"/>
</dbReference>
<feature type="non-terminal residue" evidence="9">
    <location>
        <position position="1"/>
    </location>
</feature>
<dbReference type="OrthoDB" id="2687452at2759"/>
<dbReference type="SUPFAM" id="SSF57667">
    <property type="entry name" value="beta-beta-alpha zinc fingers"/>
    <property type="match status" value="2"/>
</dbReference>
<feature type="compositionally biased region" description="Polar residues" evidence="7">
    <location>
        <begin position="1915"/>
        <end position="1927"/>
    </location>
</feature>
<evidence type="ECO:0000313" key="10">
    <source>
        <dbReference type="Proteomes" id="UP000037069"/>
    </source>
</evidence>
<keyword evidence="2" id="KW-0677">Repeat</keyword>
<dbReference type="SMART" id="SM00355">
    <property type="entry name" value="ZnF_C2H2"/>
    <property type="match status" value="7"/>
</dbReference>
<dbReference type="Pfam" id="PF00096">
    <property type="entry name" value="zf-C2H2"/>
    <property type="match status" value="1"/>
</dbReference>
<feature type="domain" description="C2H2-type" evidence="8">
    <location>
        <begin position="2061"/>
        <end position="2088"/>
    </location>
</feature>
<feature type="region of interest" description="Disordered" evidence="7">
    <location>
        <begin position="449"/>
        <end position="497"/>
    </location>
</feature>
<reference evidence="9 10" key="1">
    <citation type="journal article" date="2015" name="Nat. Commun.">
        <title>Lucilia cuprina genome unlocks parasitic fly biology to underpin future interventions.</title>
        <authorList>
            <person name="Anstead C.A."/>
            <person name="Korhonen P.K."/>
            <person name="Young N.D."/>
            <person name="Hall R.S."/>
            <person name="Jex A.R."/>
            <person name="Murali S.C."/>
            <person name="Hughes D.S."/>
            <person name="Lee S.F."/>
            <person name="Perry T."/>
            <person name="Stroehlein A.J."/>
            <person name="Ansell B.R."/>
            <person name="Breugelmans B."/>
            <person name="Hofmann A."/>
            <person name="Qu J."/>
            <person name="Dugan S."/>
            <person name="Lee S.L."/>
            <person name="Chao H."/>
            <person name="Dinh H."/>
            <person name="Han Y."/>
            <person name="Doddapaneni H.V."/>
            <person name="Worley K.C."/>
            <person name="Muzny D.M."/>
            <person name="Ioannidis P."/>
            <person name="Waterhouse R.M."/>
            <person name="Zdobnov E.M."/>
            <person name="James P.J."/>
            <person name="Bagnall N.H."/>
            <person name="Kotze A.C."/>
            <person name="Gibbs R.A."/>
            <person name="Richards S."/>
            <person name="Batterham P."/>
            <person name="Gasser R.B."/>
        </authorList>
    </citation>
    <scope>NUCLEOTIDE SEQUENCE [LARGE SCALE GENOMIC DNA]</scope>
    <source>
        <strain evidence="9 10">LS</strain>
        <tissue evidence="9">Full body</tissue>
    </source>
</reference>